<dbReference type="Proteomes" id="UP001596056">
    <property type="component" value="Unassembled WGS sequence"/>
</dbReference>
<organism evidence="1 2">
    <name type="scientific">Rubellimicrobium aerolatum</name>
    <dbReference type="NCBI Taxonomy" id="490979"/>
    <lineage>
        <taxon>Bacteria</taxon>
        <taxon>Pseudomonadati</taxon>
        <taxon>Pseudomonadota</taxon>
        <taxon>Alphaproteobacteria</taxon>
        <taxon>Rhodobacterales</taxon>
        <taxon>Roseobacteraceae</taxon>
        <taxon>Rubellimicrobium</taxon>
    </lineage>
</organism>
<dbReference type="RefSeq" id="WP_209841047.1">
    <property type="nucleotide sequence ID" value="NZ_JAGGJP010000009.1"/>
</dbReference>
<accession>A0ABW0SFA9</accession>
<gene>
    <name evidence="1" type="ORF">ACFPOC_13890</name>
</gene>
<name>A0ABW0SFA9_9RHOB</name>
<proteinExistence type="predicted"/>
<keyword evidence="2" id="KW-1185">Reference proteome</keyword>
<evidence type="ECO:0000313" key="2">
    <source>
        <dbReference type="Proteomes" id="UP001596056"/>
    </source>
</evidence>
<dbReference type="InterPro" id="IPR059216">
    <property type="entry name" value="LeuA_carph_isopro_dom"/>
</dbReference>
<evidence type="ECO:0000313" key="1">
    <source>
        <dbReference type="EMBL" id="MFC5567500.1"/>
    </source>
</evidence>
<dbReference type="EMBL" id="JBHSNA010000015">
    <property type="protein sequence ID" value="MFC5567500.1"/>
    <property type="molecule type" value="Genomic_DNA"/>
</dbReference>
<dbReference type="NCBIfam" id="NF046037">
    <property type="entry name" value="carphisopro"/>
    <property type="match status" value="1"/>
</dbReference>
<comment type="caution">
    <text evidence="1">The sequence shown here is derived from an EMBL/GenBank/DDBJ whole genome shotgun (WGS) entry which is preliminary data.</text>
</comment>
<sequence length="99" mass="10564">MTHFAPVVRSQIALALRTTLAHLANMTYVNKIVDAFGGIRPMAAAIKRPVSTVKSWKDRGSIPDPSKPEVLAVAQANGLPLGREDFFPLAEETTAGPAP</sequence>
<reference evidence="2" key="1">
    <citation type="journal article" date="2019" name="Int. J. Syst. Evol. Microbiol.">
        <title>The Global Catalogue of Microorganisms (GCM) 10K type strain sequencing project: providing services to taxonomists for standard genome sequencing and annotation.</title>
        <authorList>
            <consortium name="The Broad Institute Genomics Platform"/>
            <consortium name="The Broad Institute Genome Sequencing Center for Infectious Disease"/>
            <person name="Wu L."/>
            <person name="Ma J."/>
        </authorList>
    </citation>
    <scope>NUCLEOTIDE SEQUENCE [LARGE SCALE GENOMIC DNA]</scope>
    <source>
        <strain evidence="2">KACC 11588</strain>
    </source>
</reference>
<protein>
    <submittedName>
        <fullName evidence="1">Carph-isopro domain-containing protein</fullName>
    </submittedName>
</protein>